<sequence length="385" mass="44359">MDKELLKRFDAIRPYEPEELPEVYDRLLAHPQFQAVMNFLMPGVPIEAIGKKMRACKNSLEFQYAFSYDFVKNVLTKTATGFEMDASAIDNTRRYTFMSNHRDIVMDPSSLSIFLIDAKFTTTCEIAIGDNLLSLPWVKDLVRVNKSFIVERGLPMRQMLLSSKRLADYMHFAIAEKHENIWIAQREGRAKDSNDHTQEAILKMITMGGEGAIIDRLKQMHIVPLSLSYEYDPCDYLKAAEFQQKRDMPGWKKSAQDDVHSMQTGIMGYKGHVHFHCAPCIDDFLSTLDADMPKAELYQKIAAHIDHEIHRNYRLYPVNYVALDLLSGTQEHTDAYTAEQQQQFEQYIAGQLAKIDIPNKDEAYLRERLLTMYAHPAINYLAALK</sequence>
<reference evidence="1" key="1">
    <citation type="submission" date="2024-07" db="EMBL/GenBank/DDBJ databases">
        <title>Complete genome sequence of Prevotella sp. YM-2024 GTC17253.</title>
        <authorList>
            <person name="Hayashi M."/>
            <person name="Muto Y."/>
            <person name="Tanaka K."/>
            <person name="Niwa H."/>
        </authorList>
    </citation>
    <scope>NUCLEOTIDE SEQUENCE</scope>
    <source>
        <strain evidence="1">GTC17253</strain>
    </source>
</reference>
<dbReference type="EMBL" id="AP035785">
    <property type="protein sequence ID" value="BFO71589.1"/>
    <property type="molecule type" value="Genomic_DNA"/>
</dbReference>
<dbReference type="GO" id="GO:0016746">
    <property type="term" value="F:acyltransferase activity"/>
    <property type="evidence" value="ECO:0007669"/>
    <property type="project" value="UniProtKB-KW"/>
</dbReference>
<protein>
    <submittedName>
        <fullName evidence="1">1-acyl-sn-glycerol-3-phosphate acyltransferase</fullName>
    </submittedName>
</protein>
<dbReference type="GO" id="GO:0042840">
    <property type="term" value="P:D-glucuronate catabolic process"/>
    <property type="evidence" value="ECO:0007669"/>
    <property type="project" value="TreeGrafter"/>
</dbReference>
<gene>
    <name evidence="1" type="ORF">GTC17253_15550</name>
</gene>
<proteinExistence type="predicted"/>
<accession>A0AB33IQ29</accession>
<evidence type="ECO:0000313" key="1">
    <source>
        <dbReference type="EMBL" id="BFO71589.1"/>
    </source>
</evidence>
<dbReference type="GO" id="GO:0019698">
    <property type="term" value="P:D-galacturonate catabolic process"/>
    <property type="evidence" value="ECO:0007669"/>
    <property type="project" value="TreeGrafter"/>
</dbReference>
<dbReference type="PANTHER" id="PTHR30068:SF3">
    <property type="entry name" value="PHOSPHOLIPID_GLYCEROL ACYLTRANSFERASE DOMAIN-CONTAINING PROTEIN"/>
    <property type="match status" value="1"/>
</dbReference>
<name>A0AB33IQ29_9BACT</name>
<dbReference type="AlphaFoldDB" id="A0AB33IQ29"/>
<organism evidence="1">
    <name type="scientific">Prevotella sp. GTC17253</name>
    <dbReference type="NCBI Taxonomy" id="3236793"/>
    <lineage>
        <taxon>Bacteria</taxon>
        <taxon>Pseudomonadati</taxon>
        <taxon>Bacteroidota</taxon>
        <taxon>Bacteroidia</taxon>
        <taxon>Bacteroidales</taxon>
        <taxon>Prevotellaceae</taxon>
        <taxon>Prevotella</taxon>
    </lineage>
</organism>
<keyword evidence="1" id="KW-0808">Transferase</keyword>
<dbReference type="PANTHER" id="PTHR30068">
    <property type="entry name" value="URONATE ISOMERASE"/>
    <property type="match status" value="1"/>
</dbReference>
<keyword evidence="1" id="KW-0012">Acyltransferase</keyword>